<organism evidence="2 3">
    <name type="scientific">Paratrimastix pyriformis</name>
    <dbReference type="NCBI Taxonomy" id="342808"/>
    <lineage>
        <taxon>Eukaryota</taxon>
        <taxon>Metamonada</taxon>
        <taxon>Preaxostyla</taxon>
        <taxon>Paratrimastigidae</taxon>
        <taxon>Paratrimastix</taxon>
    </lineage>
</organism>
<feature type="region of interest" description="Disordered" evidence="1">
    <location>
        <begin position="1"/>
        <end position="80"/>
    </location>
</feature>
<protein>
    <submittedName>
        <fullName evidence="2">Uncharacterized protein</fullName>
    </submittedName>
</protein>
<dbReference type="EMBL" id="JAPMOS010000199">
    <property type="protein sequence ID" value="KAJ4453955.1"/>
    <property type="molecule type" value="Genomic_DNA"/>
</dbReference>
<gene>
    <name evidence="2" type="ORF">PAPYR_11459</name>
</gene>
<feature type="region of interest" description="Disordered" evidence="1">
    <location>
        <begin position="195"/>
        <end position="221"/>
    </location>
</feature>
<dbReference type="Proteomes" id="UP001141327">
    <property type="component" value="Unassembled WGS sequence"/>
</dbReference>
<reference evidence="2" key="1">
    <citation type="journal article" date="2022" name="bioRxiv">
        <title>Genomics of Preaxostyla Flagellates Illuminates Evolutionary Transitions and the Path Towards Mitochondrial Loss.</title>
        <authorList>
            <person name="Novak L.V.F."/>
            <person name="Treitli S.C."/>
            <person name="Pyrih J."/>
            <person name="Halakuc P."/>
            <person name="Pipaliya S.V."/>
            <person name="Vacek V."/>
            <person name="Brzon O."/>
            <person name="Soukal P."/>
            <person name="Eme L."/>
            <person name="Dacks J.B."/>
            <person name="Karnkowska A."/>
            <person name="Elias M."/>
            <person name="Hampl V."/>
        </authorList>
    </citation>
    <scope>NUCLEOTIDE SEQUENCE</scope>
    <source>
        <strain evidence="2">RCP-MX</strain>
    </source>
</reference>
<proteinExistence type="predicted"/>
<evidence type="ECO:0000256" key="1">
    <source>
        <dbReference type="SAM" id="MobiDB-lite"/>
    </source>
</evidence>
<comment type="caution">
    <text evidence="2">The sequence shown here is derived from an EMBL/GenBank/DDBJ whole genome shotgun (WGS) entry which is preliminary data.</text>
</comment>
<feature type="compositionally biased region" description="Basic and acidic residues" evidence="1">
    <location>
        <begin position="63"/>
        <end position="72"/>
    </location>
</feature>
<sequence length="246" mass="26985">MQTRSAIRTTAKPKAAAKPRAAKAPAKAPAKAKAPVKPRAPAKPKASAKPKTPAKPRAISRPKPVEEAKEAPVEAAAVPEPLTTPNKAALLYNHYEYMLRTGERYFTTRWRTDQARLNGRQAYLRAVRLYTDAKRSVMRQPARSYQFTDADRREMSAAVRGVRITEGMTAHDVRSARGKALSAARQRILSQRPKVTPETVGVRGNDSIDDPPSRVANSGTGFRLTVNMSEPLRAKLGAPSRAKKSR</sequence>
<name>A0ABQ8U3Q0_9EUKA</name>
<evidence type="ECO:0000313" key="2">
    <source>
        <dbReference type="EMBL" id="KAJ4453955.1"/>
    </source>
</evidence>
<feature type="compositionally biased region" description="Basic residues" evidence="1">
    <location>
        <begin position="34"/>
        <end position="60"/>
    </location>
</feature>
<evidence type="ECO:0000313" key="3">
    <source>
        <dbReference type="Proteomes" id="UP001141327"/>
    </source>
</evidence>
<accession>A0ABQ8U3Q0</accession>
<keyword evidence="3" id="KW-1185">Reference proteome</keyword>
<feature type="compositionally biased region" description="Low complexity" evidence="1">
    <location>
        <begin position="22"/>
        <end position="33"/>
    </location>
</feature>